<feature type="domain" description="PAC" evidence="15">
    <location>
        <begin position="442"/>
        <end position="492"/>
    </location>
</feature>
<dbReference type="PANTHER" id="PTHR45339">
    <property type="entry name" value="HYBRID SIGNAL TRANSDUCTION HISTIDINE KINASE J"/>
    <property type="match status" value="1"/>
</dbReference>
<dbReference type="SMART" id="SM00388">
    <property type="entry name" value="HisKA"/>
    <property type="match status" value="1"/>
</dbReference>
<feature type="domain" description="Histidine kinase" evidence="12">
    <location>
        <begin position="637"/>
        <end position="858"/>
    </location>
</feature>
<dbReference type="CDD" id="cd00130">
    <property type="entry name" value="PAS"/>
    <property type="match status" value="3"/>
</dbReference>
<dbReference type="PROSITE" id="PS50112">
    <property type="entry name" value="PAS"/>
    <property type="match status" value="3"/>
</dbReference>
<dbReference type="InterPro" id="IPR036890">
    <property type="entry name" value="HATPase_C_sf"/>
</dbReference>
<dbReference type="SUPFAM" id="SSF47384">
    <property type="entry name" value="Homodimeric domain of signal transducing histidine kinase"/>
    <property type="match status" value="1"/>
</dbReference>
<dbReference type="EC" id="2.7.13.3" evidence="2"/>
<accession>A0A4R2LAU4</accession>
<dbReference type="SMART" id="SM00086">
    <property type="entry name" value="PAC"/>
    <property type="match status" value="3"/>
</dbReference>
<dbReference type="PRINTS" id="PR00344">
    <property type="entry name" value="BCTRLSENSOR"/>
</dbReference>
<dbReference type="OrthoDB" id="9792854at2"/>
<dbReference type="NCBIfam" id="TIGR00229">
    <property type="entry name" value="sensory_box"/>
    <property type="match status" value="3"/>
</dbReference>
<dbReference type="EMBL" id="SLWY01000002">
    <property type="protein sequence ID" value="TCO83420.1"/>
    <property type="molecule type" value="Genomic_DNA"/>
</dbReference>
<dbReference type="InterPro" id="IPR013767">
    <property type="entry name" value="PAS_fold"/>
</dbReference>
<dbReference type="InterPro" id="IPR011006">
    <property type="entry name" value="CheY-like_superfamily"/>
</dbReference>
<evidence type="ECO:0000256" key="3">
    <source>
        <dbReference type="ARBA" id="ARBA00022553"/>
    </source>
</evidence>
<dbReference type="SMART" id="SM00387">
    <property type="entry name" value="HATPase_c"/>
    <property type="match status" value="1"/>
</dbReference>
<dbReference type="SUPFAM" id="SSF52172">
    <property type="entry name" value="CheY-like"/>
    <property type="match status" value="1"/>
</dbReference>
<dbReference type="InterPro" id="IPR004358">
    <property type="entry name" value="Sig_transdc_His_kin-like_C"/>
</dbReference>
<dbReference type="InterPro" id="IPR035965">
    <property type="entry name" value="PAS-like_dom_sf"/>
</dbReference>
<dbReference type="GO" id="GO:0005524">
    <property type="term" value="F:ATP binding"/>
    <property type="evidence" value="ECO:0007669"/>
    <property type="project" value="UniProtKB-KW"/>
</dbReference>
<feature type="domain" description="Response regulatory" evidence="13">
    <location>
        <begin position="876"/>
        <end position="995"/>
    </location>
</feature>
<dbReference type="SUPFAM" id="SSF55785">
    <property type="entry name" value="PYP-like sensor domain (PAS domain)"/>
    <property type="match status" value="3"/>
</dbReference>
<evidence type="ECO:0000259" key="14">
    <source>
        <dbReference type="PROSITE" id="PS50112"/>
    </source>
</evidence>
<evidence type="ECO:0000256" key="11">
    <source>
        <dbReference type="PROSITE-ProRule" id="PRU00169"/>
    </source>
</evidence>
<keyword evidence="17" id="KW-1185">Reference proteome</keyword>
<evidence type="ECO:0000259" key="13">
    <source>
        <dbReference type="PROSITE" id="PS50110"/>
    </source>
</evidence>
<dbReference type="Gene3D" id="3.30.450.20">
    <property type="entry name" value="PAS domain"/>
    <property type="match status" value="3"/>
</dbReference>
<dbReference type="FunFam" id="3.30.565.10:FF:000010">
    <property type="entry name" value="Sensor histidine kinase RcsC"/>
    <property type="match status" value="1"/>
</dbReference>
<dbReference type="PANTHER" id="PTHR45339:SF1">
    <property type="entry name" value="HYBRID SIGNAL TRANSDUCTION HISTIDINE KINASE J"/>
    <property type="match status" value="1"/>
</dbReference>
<evidence type="ECO:0000256" key="8">
    <source>
        <dbReference type="ARBA" id="ARBA00023012"/>
    </source>
</evidence>
<dbReference type="GO" id="GO:0006355">
    <property type="term" value="P:regulation of DNA-templated transcription"/>
    <property type="evidence" value="ECO:0007669"/>
    <property type="project" value="InterPro"/>
</dbReference>
<evidence type="ECO:0000256" key="2">
    <source>
        <dbReference type="ARBA" id="ARBA00012438"/>
    </source>
</evidence>
<dbReference type="InterPro" id="IPR000014">
    <property type="entry name" value="PAS"/>
</dbReference>
<dbReference type="FunFam" id="1.10.287.130:FF:000002">
    <property type="entry name" value="Two-component osmosensing histidine kinase"/>
    <property type="match status" value="1"/>
</dbReference>
<organism evidence="16 17">
    <name type="scientific">Plasticicumulans lactativorans</name>
    <dbReference type="NCBI Taxonomy" id="1133106"/>
    <lineage>
        <taxon>Bacteria</taxon>
        <taxon>Pseudomonadati</taxon>
        <taxon>Pseudomonadota</taxon>
        <taxon>Gammaproteobacteria</taxon>
        <taxon>Candidatus Competibacteraceae</taxon>
        <taxon>Plasticicumulans</taxon>
    </lineage>
</organism>
<evidence type="ECO:0000256" key="1">
    <source>
        <dbReference type="ARBA" id="ARBA00000085"/>
    </source>
</evidence>
<keyword evidence="5" id="KW-0547">Nucleotide-binding</keyword>
<dbReference type="InterPro" id="IPR036097">
    <property type="entry name" value="HisK_dim/P_sf"/>
</dbReference>
<dbReference type="Gene3D" id="3.40.50.2300">
    <property type="match status" value="1"/>
</dbReference>
<dbReference type="Proteomes" id="UP000295765">
    <property type="component" value="Unassembled WGS sequence"/>
</dbReference>
<comment type="catalytic activity">
    <reaction evidence="1">
        <text>ATP + protein L-histidine = ADP + protein N-phospho-L-histidine.</text>
        <dbReference type="EC" id="2.7.13.3"/>
    </reaction>
</comment>
<dbReference type="Gene3D" id="1.10.287.130">
    <property type="match status" value="1"/>
</dbReference>
<dbReference type="Pfam" id="PF00512">
    <property type="entry name" value="HisKA"/>
    <property type="match status" value="1"/>
</dbReference>
<keyword evidence="3 11" id="KW-0597">Phosphoprotein</keyword>
<keyword evidence="6" id="KW-0418">Kinase</keyword>
<keyword evidence="8" id="KW-0902">Two-component regulatory system</keyword>
<sequence length="1012" mass="108931">MKLLNMLWPRRLTTRLTLAASVVLVAAVLAQALITAHDRAAFYLQTVVDHGRTVAKATADAAAEAIRGEGRDALERITLATARQPHVRLVQLTDSAGALLVQAATVGSVTRLQPLGVGVAPPATPQAQAEVPTVPDAVTPAVVWAPVLADRLLGWVRLELDASVASSGALDWGRTAWVALGSALLGSLLLGLLLRRPFAALADATAFARDLGDAPGDQLTVFRGAREIERLGSALNQASERLRAGEHAQRQSAERLEAVLRQAVDGVITLDAGGRIESFNAAAEHLFGYAGRHAVGHAIGELLPGIEAGTTLRNRRLNARRRDGATMPVEVSIGVATFDDDAVYVAIVRDVSERQLAERALAESEARNSAILQAALDGIVSIDGQGRILQFNPAAESTFGVRRQQVLGRDIAEVIVPPESRERHRAGLERFVNGGPGRLIGRRVEMVAQRADGARIPVEIALSAIQLESGPIFTAYIRDISDRLRAETAIRESEARYRRVVDSVHEVIFQTDAEGRWTFLNRAWTEITGFTLEASLERPMVDFLHPEDRRIHDAAIGALLRDERKQARYEVRLRTRTADYCWIEVSVELTRGAEHTLTGSIGTLSDISERKHVEAELRRAKHAAEAANRAKSDFLATMSHEIRTPMNAIIGMTDLVLDSRLDDQQREYLALVKSSADALLTIINDILDLSTIEAGKLRSEAVPLRIRDVVRDAVRIVAQKAEGKHLELITEVDADVEDVVIGDAPRLKQVLLHLLGNAVKFTPAGEVNIRVRAQERADRDMTLHLSVRDTGIGIEPDKLSAIFQPFVQADSSITRRFGGTGLGLTICSRLVELMGGRLWVESEPGHGADFQMTVKVGRVRDQVTAAPSILDGTGLRALVAYGNASARRVLERILRGHGLQVQGVADGAAAAAALHETQHLGHPFDLVVADATLMSGGDEPALATALDAGALARTPLVLAAGNTQATNPLVCRRAQALVSKPFDETSVLEAVAAALQPVTASTPSADRPEGHG</sequence>
<evidence type="ECO:0000256" key="5">
    <source>
        <dbReference type="ARBA" id="ARBA00022741"/>
    </source>
</evidence>
<dbReference type="CDD" id="cd16922">
    <property type="entry name" value="HATPase_EvgS-ArcB-TorS-like"/>
    <property type="match status" value="1"/>
</dbReference>
<dbReference type="InterPro" id="IPR000700">
    <property type="entry name" value="PAS-assoc_C"/>
</dbReference>
<evidence type="ECO:0000256" key="4">
    <source>
        <dbReference type="ARBA" id="ARBA00022679"/>
    </source>
</evidence>
<dbReference type="Gene3D" id="3.30.565.10">
    <property type="entry name" value="Histidine kinase-like ATPase, C-terminal domain"/>
    <property type="match status" value="1"/>
</dbReference>
<feature type="domain" description="PAC" evidence="15">
    <location>
        <begin position="313"/>
        <end position="363"/>
    </location>
</feature>
<dbReference type="PROSITE" id="PS50110">
    <property type="entry name" value="RESPONSE_REGULATORY"/>
    <property type="match status" value="1"/>
</dbReference>
<feature type="domain" description="PAS" evidence="14">
    <location>
        <begin position="252"/>
        <end position="303"/>
    </location>
</feature>
<dbReference type="InterPro" id="IPR001610">
    <property type="entry name" value="PAC"/>
</dbReference>
<comment type="caution">
    <text evidence="16">The sequence shown here is derived from an EMBL/GenBank/DDBJ whole genome shotgun (WGS) entry which is preliminary data.</text>
</comment>
<feature type="domain" description="PAS" evidence="14">
    <location>
        <begin position="364"/>
        <end position="435"/>
    </location>
</feature>
<dbReference type="InterPro" id="IPR001789">
    <property type="entry name" value="Sig_transdc_resp-reg_receiver"/>
</dbReference>
<dbReference type="PROSITE" id="PS50113">
    <property type="entry name" value="PAC"/>
    <property type="match status" value="3"/>
</dbReference>
<evidence type="ECO:0000313" key="17">
    <source>
        <dbReference type="Proteomes" id="UP000295765"/>
    </source>
</evidence>
<keyword evidence="4" id="KW-0808">Transferase</keyword>
<comment type="subunit">
    <text evidence="9">At low DSF concentrations, interacts with RpfF.</text>
</comment>
<gene>
    <name evidence="16" type="ORF">EV699_102118</name>
</gene>
<dbReference type="InterPro" id="IPR005467">
    <property type="entry name" value="His_kinase_dom"/>
</dbReference>
<feature type="modified residue" description="4-aspartylphosphate" evidence="11">
    <location>
        <position position="930"/>
    </location>
</feature>
<dbReference type="Pfam" id="PF02518">
    <property type="entry name" value="HATPase_c"/>
    <property type="match status" value="1"/>
</dbReference>
<dbReference type="Pfam" id="PF00989">
    <property type="entry name" value="PAS"/>
    <property type="match status" value="2"/>
</dbReference>
<proteinExistence type="predicted"/>
<evidence type="ECO:0000256" key="10">
    <source>
        <dbReference type="ARBA" id="ARBA00068150"/>
    </source>
</evidence>
<evidence type="ECO:0000256" key="9">
    <source>
        <dbReference type="ARBA" id="ARBA00064003"/>
    </source>
</evidence>
<evidence type="ECO:0000256" key="6">
    <source>
        <dbReference type="ARBA" id="ARBA00022777"/>
    </source>
</evidence>
<dbReference type="GO" id="GO:0000155">
    <property type="term" value="F:phosphorelay sensor kinase activity"/>
    <property type="evidence" value="ECO:0007669"/>
    <property type="project" value="InterPro"/>
</dbReference>
<feature type="domain" description="PAC" evidence="15">
    <location>
        <begin position="567"/>
        <end position="619"/>
    </location>
</feature>
<evidence type="ECO:0000256" key="7">
    <source>
        <dbReference type="ARBA" id="ARBA00022840"/>
    </source>
</evidence>
<keyword evidence="7" id="KW-0067">ATP-binding</keyword>
<dbReference type="SMART" id="SM00091">
    <property type="entry name" value="PAS"/>
    <property type="match status" value="3"/>
</dbReference>
<feature type="domain" description="PAS" evidence="14">
    <location>
        <begin position="493"/>
        <end position="563"/>
    </location>
</feature>
<protein>
    <recommendedName>
        <fullName evidence="10">Sensory/regulatory protein RpfC</fullName>
        <ecNumber evidence="2">2.7.13.3</ecNumber>
    </recommendedName>
</protein>
<dbReference type="RefSeq" id="WP_132538333.1">
    <property type="nucleotide sequence ID" value="NZ_SLWY01000002.1"/>
</dbReference>
<dbReference type="AlphaFoldDB" id="A0A4R2LAU4"/>
<dbReference type="InterPro" id="IPR003594">
    <property type="entry name" value="HATPase_dom"/>
</dbReference>
<dbReference type="PROSITE" id="PS50109">
    <property type="entry name" value="HIS_KIN"/>
    <property type="match status" value="1"/>
</dbReference>
<evidence type="ECO:0000313" key="16">
    <source>
        <dbReference type="EMBL" id="TCO83420.1"/>
    </source>
</evidence>
<evidence type="ECO:0000259" key="12">
    <source>
        <dbReference type="PROSITE" id="PS50109"/>
    </source>
</evidence>
<dbReference type="CDD" id="cd00082">
    <property type="entry name" value="HisKA"/>
    <property type="match status" value="1"/>
</dbReference>
<dbReference type="SUPFAM" id="SSF55874">
    <property type="entry name" value="ATPase domain of HSP90 chaperone/DNA topoisomerase II/histidine kinase"/>
    <property type="match status" value="1"/>
</dbReference>
<dbReference type="Pfam" id="PF13188">
    <property type="entry name" value="PAS_8"/>
    <property type="match status" value="1"/>
</dbReference>
<dbReference type="InterPro" id="IPR003661">
    <property type="entry name" value="HisK_dim/P_dom"/>
</dbReference>
<name>A0A4R2LAU4_9GAMM</name>
<reference evidence="16 17" key="1">
    <citation type="submission" date="2019-03" db="EMBL/GenBank/DDBJ databases">
        <title>Genomic Encyclopedia of Type Strains, Phase IV (KMG-IV): sequencing the most valuable type-strain genomes for metagenomic binning, comparative biology and taxonomic classification.</title>
        <authorList>
            <person name="Goeker M."/>
        </authorList>
    </citation>
    <scope>NUCLEOTIDE SEQUENCE [LARGE SCALE GENOMIC DNA]</scope>
    <source>
        <strain evidence="16 17">DSM 25287</strain>
    </source>
</reference>
<evidence type="ECO:0000259" key="15">
    <source>
        <dbReference type="PROSITE" id="PS50113"/>
    </source>
</evidence>